<reference evidence="5" key="1">
    <citation type="submission" date="2014-09" db="EMBL/GenBank/DDBJ databases">
        <authorList>
            <person name="Sharma Rahul"/>
            <person name="Thines Marco"/>
        </authorList>
    </citation>
    <scope>NUCLEOTIDE SEQUENCE [LARGE SCALE GENOMIC DNA]</scope>
</reference>
<name>A0A0N7L7U8_PLAHL</name>
<dbReference type="STRING" id="4781.A0A0N7L7U8"/>
<dbReference type="GO" id="GO:0019148">
    <property type="term" value="F:D-cysteine desulfhydrase activity"/>
    <property type="evidence" value="ECO:0007669"/>
    <property type="project" value="TreeGrafter"/>
</dbReference>
<dbReference type="PANTHER" id="PTHR43780">
    <property type="entry name" value="1-AMINOCYCLOPROPANE-1-CARBOXYLATE DEAMINASE-RELATED"/>
    <property type="match status" value="1"/>
</dbReference>
<accession>A0A0N7L7U8</accession>
<evidence type="ECO:0000256" key="2">
    <source>
        <dbReference type="ARBA" id="ARBA00008639"/>
    </source>
</evidence>
<evidence type="ECO:0000313" key="4">
    <source>
        <dbReference type="EMBL" id="CEG48075.1"/>
    </source>
</evidence>
<evidence type="ECO:0000313" key="5">
    <source>
        <dbReference type="Proteomes" id="UP000054928"/>
    </source>
</evidence>
<dbReference type="InterPro" id="IPR027278">
    <property type="entry name" value="ACCD_DCysDesulf"/>
</dbReference>
<dbReference type="PANTHER" id="PTHR43780:SF2">
    <property type="entry name" value="1-AMINOCYCLOPROPANE-1-CARBOXYLATE DEAMINASE-RELATED"/>
    <property type="match status" value="1"/>
</dbReference>
<dbReference type="RefSeq" id="XP_024584444.1">
    <property type="nucleotide sequence ID" value="XM_024719114.1"/>
</dbReference>
<dbReference type="GeneID" id="36400606"/>
<sequence length="247" mass="28371">MCSIWLGTRCANFGIFYDKMTCFIPKHTCRTFKSKDNSIEGNLLLSKTLGMQHIQLQPDVYHDLVSSRNFSAFFKREWRPSSDTKILCVPQGVATLEAQEGVKLLAHEINTYVQTCGTLFAVVIPCGTGDAAFLTKQFQQLIVEDPSLDMNSVVFPQILNPKEKNRFGRPWWPLYHMYHELLQETQVDFDLIYGAFAWYTLFSDTTQLDKVLNCTTYNSKRQFMYIHTGGTSGNATMLSRYEHKNKS</sequence>
<dbReference type="InterPro" id="IPR036052">
    <property type="entry name" value="TrpB-like_PALP_sf"/>
</dbReference>
<protein>
    <submittedName>
        <fullName evidence="4">Tryptophan synthase beta subunit-like PLP-dependent enzymes superfamily</fullName>
    </submittedName>
</protein>
<keyword evidence="5" id="KW-1185">Reference proteome</keyword>
<dbReference type="EMBL" id="CCYD01002887">
    <property type="protein sequence ID" value="CEG48075.1"/>
    <property type="molecule type" value="Genomic_DNA"/>
</dbReference>
<keyword evidence="3" id="KW-0663">Pyridoxal phosphate</keyword>
<evidence type="ECO:0000256" key="1">
    <source>
        <dbReference type="ARBA" id="ARBA00001933"/>
    </source>
</evidence>
<evidence type="ECO:0000256" key="3">
    <source>
        <dbReference type="ARBA" id="ARBA00022898"/>
    </source>
</evidence>
<dbReference type="Proteomes" id="UP000054928">
    <property type="component" value="Unassembled WGS sequence"/>
</dbReference>
<dbReference type="AlphaFoldDB" id="A0A0N7L7U8"/>
<comment type="cofactor">
    <cofactor evidence="1">
        <name>pyridoxal 5'-phosphate</name>
        <dbReference type="ChEBI" id="CHEBI:597326"/>
    </cofactor>
</comment>
<dbReference type="OMA" id="HEINTYV"/>
<proteinExistence type="inferred from homology"/>
<organism evidence="4 5">
    <name type="scientific">Plasmopara halstedii</name>
    <name type="common">Downy mildew of sunflower</name>
    <dbReference type="NCBI Taxonomy" id="4781"/>
    <lineage>
        <taxon>Eukaryota</taxon>
        <taxon>Sar</taxon>
        <taxon>Stramenopiles</taxon>
        <taxon>Oomycota</taxon>
        <taxon>Peronosporomycetes</taxon>
        <taxon>Peronosporales</taxon>
        <taxon>Peronosporaceae</taxon>
        <taxon>Plasmopara</taxon>
    </lineage>
</organism>
<dbReference type="SUPFAM" id="SSF53686">
    <property type="entry name" value="Tryptophan synthase beta subunit-like PLP-dependent enzymes"/>
    <property type="match status" value="1"/>
</dbReference>
<comment type="similarity">
    <text evidence="2">Belongs to the ACC deaminase/D-cysteine desulfhydrase family.</text>
</comment>
<dbReference type="OrthoDB" id="65643at2759"/>